<dbReference type="Gene3D" id="2.130.10.30">
    <property type="entry name" value="Regulator of chromosome condensation 1/beta-lactamase-inhibitor protein II"/>
    <property type="match status" value="2"/>
</dbReference>
<sequence length="224" mass="23511">MPPTAVALPSGAPIRDLVVGSASFVLREDGSTVSWGANPPLARSSPLFPDPYPQPIDLGGIANMDVARDNACAVAGGVGYCWGSVDWHNVSNPRSRTDRALPEPVDAPEPLVQISTTPVVTYEDFGSPVRQPQRWCACGASGDVWCQGYNASGQAGDGTKDYAYEPVRVGGLPAPASQVKTTPDATCALLTNGKVYCWGSDFYGQLGNGKFKISSLVPTEVVLP</sequence>
<accession>A0A0K1PL34</accession>
<dbReference type="PANTHER" id="PTHR45982">
    <property type="entry name" value="REGULATOR OF CHROMOSOME CONDENSATION"/>
    <property type="match status" value="1"/>
</dbReference>
<gene>
    <name evidence="1" type="ORF">AKJ09_00902</name>
</gene>
<dbReference type="EMBL" id="CP012333">
    <property type="protein sequence ID" value="AKU94238.1"/>
    <property type="molecule type" value="Genomic_DNA"/>
</dbReference>
<dbReference type="InterPro" id="IPR000408">
    <property type="entry name" value="Reg_chr_condens"/>
</dbReference>
<dbReference type="PANTHER" id="PTHR45982:SF1">
    <property type="entry name" value="REGULATOR OF CHROMOSOME CONDENSATION"/>
    <property type="match status" value="1"/>
</dbReference>
<evidence type="ECO:0000313" key="1">
    <source>
        <dbReference type="EMBL" id="AKU94238.1"/>
    </source>
</evidence>
<evidence type="ECO:0000313" key="2">
    <source>
        <dbReference type="Proteomes" id="UP000064967"/>
    </source>
</evidence>
<dbReference type="OrthoDB" id="9758365at2"/>
<name>A0A0K1PL34_9BACT</name>
<dbReference type="InterPro" id="IPR051553">
    <property type="entry name" value="Ran_GTPase-activating"/>
</dbReference>
<dbReference type="PROSITE" id="PS50012">
    <property type="entry name" value="RCC1_3"/>
    <property type="match status" value="1"/>
</dbReference>
<dbReference type="KEGG" id="llu:AKJ09_00902"/>
<dbReference type="SUPFAM" id="SSF50985">
    <property type="entry name" value="RCC1/BLIP-II"/>
    <property type="match status" value="1"/>
</dbReference>
<proteinExistence type="predicted"/>
<dbReference type="AlphaFoldDB" id="A0A0K1PL34"/>
<dbReference type="InterPro" id="IPR009091">
    <property type="entry name" value="RCC1/BLIP-II"/>
</dbReference>
<keyword evidence="2" id="KW-1185">Reference proteome</keyword>
<dbReference type="Proteomes" id="UP000064967">
    <property type="component" value="Chromosome"/>
</dbReference>
<protein>
    <recommendedName>
        <fullName evidence="3">BNR repeat domain protein</fullName>
    </recommendedName>
</protein>
<dbReference type="GO" id="GO:0005085">
    <property type="term" value="F:guanyl-nucleotide exchange factor activity"/>
    <property type="evidence" value="ECO:0007669"/>
    <property type="project" value="TreeGrafter"/>
</dbReference>
<dbReference type="GO" id="GO:0005737">
    <property type="term" value="C:cytoplasm"/>
    <property type="evidence" value="ECO:0007669"/>
    <property type="project" value="TreeGrafter"/>
</dbReference>
<evidence type="ECO:0008006" key="3">
    <source>
        <dbReference type="Google" id="ProtNLM"/>
    </source>
</evidence>
<reference evidence="1 2" key="1">
    <citation type="submission" date="2015-08" db="EMBL/GenBank/DDBJ databases">
        <authorList>
            <person name="Babu N.S."/>
            <person name="Beckwith C.J."/>
            <person name="Beseler K.G."/>
            <person name="Brison A."/>
            <person name="Carone J.V."/>
            <person name="Caskin T.P."/>
            <person name="Diamond M."/>
            <person name="Durham M.E."/>
            <person name="Foxe J.M."/>
            <person name="Go M."/>
            <person name="Henderson B.A."/>
            <person name="Jones I.B."/>
            <person name="McGettigan J.A."/>
            <person name="Micheletti S.J."/>
            <person name="Nasrallah M.E."/>
            <person name="Ortiz D."/>
            <person name="Piller C.R."/>
            <person name="Privatt S.R."/>
            <person name="Schneider S.L."/>
            <person name="Sharp S."/>
            <person name="Smith T.C."/>
            <person name="Stanton J.D."/>
            <person name="Ullery H.E."/>
            <person name="Wilson R.J."/>
            <person name="Serrano M.G."/>
            <person name="Buck G."/>
            <person name="Lee V."/>
            <person name="Wang Y."/>
            <person name="Carvalho R."/>
            <person name="Voegtly L."/>
            <person name="Shi R."/>
            <person name="Duckworth R."/>
            <person name="Johnson A."/>
            <person name="Loviza R."/>
            <person name="Walstead R."/>
            <person name="Shah Z."/>
            <person name="Kiflezghi M."/>
            <person name="Wade K."/>
            <person name="Ball S.L."/>
            <person name="Bradley K.W."/>
            <person name="Asai D.J."/>
            <person name="Bowman C.A."/>
            <person name="Russell D.A."/>
            <person name="Pope W.H."/>
            <person name="Jacobs-Sera D."/>
            <person name="Hendrix R.W."/>
            <person name="Hatfull G.F."/>
        </authorList>
    </citation>
    <scope>NUCLEOTIDE SEQUENCE [LARGE SCALE GENOMIC DNA]</scope>
    <source>
        <strain evidence="1 2">DSM 27648</strain>
    </source>
</reference>
<dbReference type="Pfam" id="PF13540">
    <property type="entry name" value="RCC1_2"/>
    <property type="match status" value="1"/>
</dbReference>
<organism evidence="1 2">
    <name type="scientific">Labilithrix luteola</name>
    <dbReference type="NCBI Taxonomy" id="1391654"/>
    <lineage>
        <taxon>Bacteria</taxon>
        <taxon>Pseudomonadati</taxon>
        <taxon>Myxococcota</taxon>
        <taxon>Polyangia</taxon>
        <taxon>Polyangiales</taxon>
        <taxon>Labilitrichaceae</taxon>
        <taxon>Labilithrix</taxon>
    </lineage>
</organism>
<dbReference type="STRING" id="1391654.AKJ09_00902"/>
<dbReference type="RefSeq" id="WP_146645865.1">
    <property type="nucleotide sequence ID" value="NZ_CP012333.1"/>
</dbReference>